<evidence type="ECO:0000313" key="2">
    <source>
        <dbReference type="EMBL" id="MFC6290275.1"/>
    </source>
</evidence>
<dbReference type="Proteomes" id="UP001596258">
    <property type="component" value="Unassembled WGS sequence"/>
</dbReference>
<sequence length="77" mass="7928">MSNLKVFLEILAPLFIAILVLAGLAAVITRQLTPAVIGLGALGTGGLLTLVVAGLIADGWSRHAASQQLQASHKRSL</sequence>
<feature type="transmembrane region" description="Helical" evidence="1">
    <location>
        <begin position="35"/>
        <end position="57"/>
    </location>
</feature>
<accession>A0ABW1UCG0</accession>
<gene>
    <name evidence="2" type="ORF">ACFP1M_08855</name>
</gene>
<comment type="caution">
    <text evidence="2">The sequence shown here is derived from an EMBL/GenBank/DDBJ whole genome shotgun (WGS) entry which is preliminary data.</text>
</comment>
<dbReference type="RefSeq" id="WP_125576510.1">
    <property type="nucleotide sequence ID" value="NZ_JBHSSO010000066.1"/>
</dbReference>
<organism evidence="2 3">
    <name type="scientific">Levilactobacillus angrenensis</name>
    <dbReference type="NCBI Taxonomy" id="2486020"/>
    <lineage>
        <taxon>Bacteria</taxon>
        <taxon>Bacillati</taxon>
        <taxon>Bacillota</taxon>
        <taxon>Bacilli</taxon>
        <taxon>Lactobacillales</taxon>
        <taxon>Lactobacillaceae</taxon>
        <taxon>Levilactobacillus</taxon>
    </lineage>
</organism>
<reference evidence="3" key="1">
    <citation type="journal article" date="2019" name="Int. J. Syst. Evol. Microbiol.">
        <title>The Global Catalogue of Microorganisms (GCM) 10K type strain sequencing project: providing services to taxonomists for standard genome sequencing and annotation.</title>
        <authorList>
            <consortium name="The Broad Institute Genomics Platform"/>
            <consortium name="The Broad Institute Genome Sequencing Center for Infectious Disease"/>
            <person name="Wu L."/>
            <person name="Ma J."/>
        </authorList>
    </citation>
    <scope>NUCLEOTIDE SEQUENCE [LARGE SCALE GENOMIC DNA]</scope>
    <source>
        <strain evidence="3">CCM 8893</strain>
    </source>
</reference>
<keyword evidence="1" id="KW-0812">Transmembrane</keyword>
<keyword evidence="3" id="KW-1185">Reference proteome</keyword>
<name>A0ABW1UCG0_9LACO</name>
<evidence type="ECO:0000256" key="1">
    <source>
        <dbReference type="SAM" id="Phobius"/>
    </source>
</evidence>
<keyword evidence="1" id="KW-0472">Membrane</keyword>
<dbReference type="EMBL" id="JBHSSO010000066">
    <property type="protein sequence ID" value="MFC6290275.1"/>
    <property type="molecule type" value="Genomic_DNA"/>
</dbReference>
<proteinExistence type="predicted"/>
<evidence type="ECO:0008006" key="4">
    <source>
        <dbReference type="Google" id="ProtNLM"/>
    </source>
</evidence>
<keyword evidence="1" id="KW-1133">Transmembrane helix</keyword>
<protein>
    <recommendedName>
        <fullName evidence="4">Holin</fullName>
    </recommendedName>
</protein>
<evidence type="ECO:0000313" key="3">
    <source>
        <dbReference type="Proteomes" id="UP001596258"/>
    </source>
</evidence>